<gene>
    <name evidence="5" type="ORF">CYMTET_8185</name>
</gene>
<dbReference type="PROSITE" id="PS00973">
    <property type="entry name" value="USP_2"/>
    <property type="match status" value="1"/>
</dbReference>
<dbReference type="SUPFAM" id="SSF54001">
    <property type="entry name" value="Cysteine proteinases"/>
    <property type="match status" value="1"/>
</dbReference>
<feature type="region of interest" description="Disordered" evidence="3">
    <location>
        <begin position="41"/>
        <end position="80"/>
    </location>
</feature>
<keyword evidence="2" id="KW-0378">Hydrolase</keyword>
<dbReference type="PROSITE" id="PS50235">
    <property type="entry name" value="USP_3"/>
    <property type="match status" value="1"/>
</dbReference>
<protein>
    <recommendedName>
        <fullName evidence="2">Ubiquitin carboxyl-terminal hydrolase</fullName>
        <ecNumber evidence="2">3.4.19.12</ecNumber>
    </recommendedName>
</protein>
<evidence type="ECO:0000259" key="4">
    <source>
        <dbReference type="PROSITE" id="PS50235"/>
    </source>
</evidence>
<keyword evidence="2" id="KW-0833">Ubl conjugation pathway</keyword>
<dbReference type="Gene3D" id="6.10.140.100">
    <property type="match status" value="1"/>
</dbReference>
<dbReference type="SMART" id="SM00726">
    <property type="entry name" value="UIM"/>
    <property type="match status" value="3"/>
</dbReference>
<dbReference type="InterPro" id="IPR038765">
    <property type="entry name" value="Papain-like_cys_pep_sf"/>
</dbReference>
<feature type="compositionally biased region" description="Low complexity" evidence="3">
    <location>
        <begin position="175"/>
        <end position="185"/>
    </location>
</feature>
<dbReference type="GO" id="GO:0004843">
    <property type="term" value="F:cysteine-type deubiquitinase activity"/>
    <property type="evidence" value="ECO:0007669"/>
    <property type="project" value="UniProtKB-UniRule"/>
</dbReference>
<dbReference type="InterPro" id="IPR003903">
    <property type="entry name" value="UIM_dom"/>
</dbReference>
<organism evidence="5 6">
    <name type="scientific">Cymbomonas tetramitiformis</name>
    <dbReference type="NCBI Taxonomy" id="36881"/>
    <lineage>
        <taxon>Eukaryota</taxon>
        <taxon>Viridiplantae</taxon>
        <taxon>Chlorophyta</taxon>
        <taxon>Pyramimonadophyceae</taxon>
        <taxon>Pyramimonadales</taxon>
        <taxon>Pyramimonadaceae</taxon>
        <taxon>Cymbomonas</taxon>
    </lineage>
</organism>
<dbReference type="GO" id="GO:0016579">
    <property type="term" value="P:protein deubiquitination"/>
    <property type="evidence" value="ECO:0007669"/>
    <property type="project" value="InterPro"/>
</dbReference>
<keyword evidence="2" id="KW-0645">Protease</keyword>
<evidence type="ECO:0000313" key="5">
    <source>
        <dbReference type="EMBL" id="KAK3284162.1"/>
    </source>
</evidence>
<dbReference type="InterPro" id="IPR018200">
    <property type="entry name" value="USP_CS"/>
</dbReference>
<dbReference type="Pfam" id="PF00443">
    <property type="entry name" value="UCH"/>
    <property type="match status" value="1"/>
</dbReference>
<feature type="compositionally biased region" description="Low complexity" evidence="3">
    <location>
        <begin position="468"/>
        <end position="477"/>
    </location>
</feature>
<dbReference type="Proteomes" id="UP001190700">
    <property type="component" value="Unassembled WGS sequence"/>
</dbReference>
<dbReference type="InterPro" id="IPR028889">
    <property type="entry name" value="USP"/>
</dbReference>
<feature type="region of interest" description="Disordered" evidence="3">
    <location>
        <begin position="544"/>
        <end position="568"/>
    </location>
</feature>
<dbReference type="AlphaFoldDB" id="A0AAE0LGC1"/>
<keyword evidence="2" id="KW-0788">Thiol protease</keyword>
<comment type="function">
    <text evidence="2">Recognizes and hydrolyzes the peptide bond at the C-terminal Gly of ubiquitin. Involved in the processing of poly-ubiquitin precursors as well as that of ubiquitinated proteins.</text>
</comment>
<feature type="region of interest" description="Disordered" evidence="3">
    <location>
        <begin position="175"/>
        <end position="201"/>
    </location>
</feature>
<dbReference type="CDD" id="cd02257">
    <property type="entry name" value="Peptidase_C19"/>
    <property type="match status" value="1"/>
</dbReference>
<comment type="similarity">
    <text evidence="1 2">Belongs to the peptidase C19 family.</text>
</comment>
<feature type="domain" description="USP" evidence="4">
    <location>
        <begin position="116"/>
        <end position="709"/>
    </location>
</feature>
<comment type="caution">
    <text evidence="5">The sequence shown here is derived from an EMBL/GenBank/DDBJ whole genome shotgun (WGS) entry which is preliminary data.</text>
</comment>
<sequence length="710" mass="76636">MAFTITPYKRKNSAIANLRHRTGLPPKKNRGSLIVDAANAGATVETKRENPLHKPAPSSMFTSKAPTNSPETPSSEGTRYKPVTPAARLNHALLNTYAKSITPRQPPAYFRPNSLQGLANLGNTCYLNAVLQVLSSLEPFVQDLLDAELADATVSPDNVYNALLSAFQAKRQTSASRASDNAASRGPHDASVAQAASPAKLKRAVEANRRRFRGAEQQDAHEFLCSLLELLQEEVASACAERKSAGDIQGQTPHDKCVTPGATQLSRPAPTHALPPTSNSRPISICPVRRNFNFVMEHELMCLACGHTSKVLEPYSHLSLDLPQVREGATAAVDLKSLLTSYFQDEVIEHTCDECGESSCTVTHTLKRLPRVLLLHLKRFTCTLPASTPPGAGGMLRPVWTKQCSRVSFPKVFTPAFTHPEVRLPPRCAEPSCSSPVLSPSGVELRDHSCITPKASPLLKVPVTPAAPAASVLSTPSRDGGARDKSGARMECLAAVSQEEKDLQSAIKASMEQSPSLAPNSIIEIDGPDEEDEQIRLALQASMEEAARHAECPPSTAAQGHASEEEDLERAIAMSLAEAEATSGRFLDAQGDDILGEEEGRPEEAGTGGAACAPDLLEDLDELEDSEHVDAISSASRHARRASAAYHLHSVVSHLGQHITSGHYIADVYDDKSGQWVQYNDSVVTRVRGDQVFTEKKEQDAYMLIYVLKD</sequence>
<dbReference type="GO" id="GO:0005829">
    <property type="term" value="C:cytosol"/>
    <property type="evidence" value="ECO:0007669"/>
    <property type="project" value="TreeGrafter"/>
</dbReference>
<keyword evidence="6" id="KW-1185">Reference proteome</keyword>
<evidence type="ECO:0000256" key="2">
    <source>
        <dbReference type="RuleBase" id="RU366025"/>
    </source>
</evidence>
<accession>A0AAE0LGC1</accession>
<dbReference type="EC" id="3.4.19.12" evidence="2"/>
<evidence type="ECO:0000256" key="1">
    <source>
        <dbReference type="ARBA" id="ARBA00009085"/>
    </source>
</evidence>
<dbReference type="PROSITE" id="PS50330">
    <property type="entry name" value="UIM"/>
    <property type="match status" value="2"/>
</dbReference>
<dbReference type="GO" id="GO:0005634">
    <property type="term" value="C:nucleus"/>
    <property type="evidence" value="ECO:0007669"/>
    <property type="project" value="TreeGrafter"/>
</dbReference>
<dbReference type="Gene3D" id="3.90.70.10">
    <property type="entry name" value="Cysteine proteinases"/>
    <property type="match status" value="2"/>
</dbReference>
<dbReference type="PANTHER" id="PTHR24006:SF827">
    <property type="entry name" value="UBIQUITIN CARBOXYL-TERMINAL HYDROLASE 34"/>
    <property type="match status" value="1"/>
</dbReference>
<evidence type="ECO:0000313" key="6">
    <source>
        <dbReference type="Proteomes" id="UP001190700"/>
    </source>
</evidence>
<name>A0AAE0LGC1_9CHLO</name>
<dbReference type="InterPro" id="IPR001394">
    <property type="entry name" value="Peptidase_C19_UCH"/>
</dbReference>
<dbReference type="PANTHER" id="PTHR24006">
    <property type="entry name" value="UBIQUITIN CARBOXYL-TERMINAL HYDROLASE"/>
    <property type="match status" value="1"/>
</dbReference>
<dbReference type="GO" id="GO:0006508">
    <property type="term" value="P:proteolysis"/>
    <property type="evidence" value="ECO:0007669"/>
    <property type="project" value="UniProtKB-KW"/>
</dbReference>
<evidence type="ECO:0000256" key="3">
    <source>
        <dbReference type="SAM" id="MobiDB-lite"/>
    </source>
</evidence>
<dbReference type="PROSITE" id="PS00972">
    <property type="entry name" value="USP_1"/>
    <property type="match status" value="1"/>
</dbReference>
<comment type="catalytic activity">
    <reaction evidence="2">
        <text>Thiol-dependent hydrolysis of ester, thioester, amide, peptide and isopeptide bonds formed by the C-terminal Gly of ubiquitin (a 76-residue protein attached to proteins as an intracellular targeting signal).</text>
        <dbReference type="EC" id="3.4.19.12"/>
    </reaction>
</comment>
<feature type="region of interest" description="Disordered" evidence="3">
    <location>
        <begin position="468"/>
        <end position="487"/>
    </location>
</feature>
<dbReference type="EMBL" id="LGRX02002479">
    <property type="protein sequence ID" value="KAK3284162.1"/>
    <property type="molecule type" value="Genomic_DNA"/>
</dbReference>
<dbReference type="Pfam" id="PF02809">
    <property type="entry name" value="UIM"/>
    <property type="match status" value="3"/>
</dbReference>
<reference evidence="5 6" key="1">
    <citation type="journal article" date="2015" name="Genome Biol. Evol.">
        <title>Comparative Genomics of a Bacterivorous Green Alga Reveals Evolutionary Causalities and Consequences of Phago-Mixotrophic Mode of Nutrition.</title>
        <authorList>
            <person name="Burns J.A."/>
            <person name="Paasch A."/>
            <person name="Narechania A."/>
            <person name="Kim E."/>
        </authorList>
    </citation>
    <scope>NUCLEOTIDE SEQUENCE [LARGE SCALE GENOMIC DNA]</scope>
    <source>
        <strain evidence="5 6">PLY_AMNH</strain>
    </source>
</reference>
<proteinExistence type="inferred from homology"/>
<feature type="compositionally biased region" description="Polar residues" evidence="3">
    <location>
        <begin position="59"/>
        <end position="77"/>
    </location>
</feature>
<dbReference type="InterPro" id="IPR050164">
    <property type="entry name" value="Peptidase_C19"/>
</dbReference>